<gene>
    <name evidence="1" type="ORF">SAMN05216557_103458</name>
</gene>
<dbReference type="Proteomes" id="UP000323502">
    <property type="component" value="Unassembled WGS sequence"/>
</dbReference>
<dbReference type="AlphaFoldDB" id="A0A1G7LDP3"/>
<proteinExistence type="predicted"/>
<evidence type="ECO:0000313" key="2">
    <source>
        <dbReference type="Proteomes" id="UP000323502"/>
    </source>
</evidence>
<dbReference type="EMBL" id="FNBI01000003">
    <property type="protein sequence ID" value="SDF47608.1"/>
    <property type="molecule type" value="Genomic_DNA"/>
</dbReference>
<protein>
    <submittedName>
        <fullName evidence="1">Uncharacterized protein</fullName>
    </submittedName>
</protein>
<reference evidence="1 2" key="1">
    <citation type="submission" date="2016-10" db="EMBL/GenBank/DDBJ databases">
        <authorList>
            <person name="Varghese N."/>
            <person name="Submissions S."/>
        </authorList>
    </citation>
    <scope>NUCLEOTIDE SEQUENCE [LARGE SCALE GENOMIC DNA]</scope>
    <source>
        <strain evidence="1 2">S7-754</strain>
    </source>
</reference>
<dbReference type="RefSeq" id="WP_260173155.1">
    <property type="nucleotide sequence ID" value="NZ_CP178397.1"/>
</dbReference>
<evidence type="ECO:0000313" key="1">
    <source>
        <dbReference type="EMBL" id="SDF47608.1"/>
    </source>
</evidence>
<keyword evidence="2" id="KW-1185">Reference proteome</keyword>
<accession>A0A1G7LDP3</accession>
<name>A0A1G7LDP3_9SPHN</name>
<organism evidence="1 2">
    <name type="scientific">Sphingomonas carotinifaciens</name>
    <dbReference type="NCBI Taxonomy" id="1166323"/>
    <lineage>
        <taxon>Bacteria</taxon>
        <taxon>Pseudomonadati</taxon>
        <taxon>Pseudomonadota</taxon>
        <taxon>Alphaproteobacteria</taxon>
        <taxon>Sphingomonadales</taxon>
        <taxon>Sphingomonadaceae</taxon>
        <taxon>Sphingomonas</taxon>
    </lineage>
</organism>
<sequence>MTPDDPDLIRKRRQGRSLVMALLLGALVILIFFVTLSKIRAGMH</sequence>